<sequence>MQNQEVSELVKSQVIHLLNDQTKSQILQSKDRDDTEINNVEFEIDDVNEQQCYDAQNTKSESKIDQQINKIQDLKQKKEELEQKLRNQNQQVNQLEEKLKKQQESNNVFARQLQSAQENMQDQQWIQKQSEYQQILHKYEEVLTQENDKELKDIYKEYYNKSNKARNQQQRIQNSIELEKQLNLEFDQVNKEIDEIKNILDKEINEDNINDLQQLLISNNESIIETMEQQLENKKQNIEVIQEDIINLSKQLNEAEDKFRNIFIIYNEQRKLIKELMVNNNQVQKPIQIGKQKVNSKRSSIKMKNCQISSVIQNLCSGFIILFGGFLMFILLQDIYISNQQQQYYFN</sequence>
<dbReference type="Proteomes" id="UP000689195">
    <property type="component" value="Unassembled WGS sequence"/>
</dbReference>
<feature type="coiled-coil region" evidence="1">
    <location>
        <begin position="179"/>
        <end position="258"/>
    </location>
</feature>
<keyword evidence="2" id="KW-0812">Transmembrane</keyword>
<keyword evidence="1" id="KW-0175">Coiled coil</keyword>
<feature type="transmembrane region" description="Helical" evidence="2">
    <location>
        <begin position="311"/>
        <end position="332"/>
    </location>
</feature>
<dbReference type="OrthoDB" id="308895at2759"/>
<comment type="caution">
    <text evidence="3">The sequence shown here is derived from an EMBL/GenBank/DDBJ whole genome shotgun (WGS) entry which is preliminary data.</text>
</comment>
<evidence type="ECO:0000256" key="1">
    <source>
        <dbReference type="SAM" id="Coils"/>
    </source>
</evidence>
<keyword evidence="2" id="KW-1133">Transmembrane helix</keyword>
<gene>
    <name evidence="3" type="ORF">PPENT_87.1.T0090336</name>
</gene>
<name>A0A8S1SN81_9CILI</name>
<evidence type="ECO:0000313" key="3">
    <source>
        <dbReference type="EMBL" id="CAD8140896.1"/>
    </source>
</evidence>
<accession>A0A8S1SN81</accession>
<dbReference type="EMBL" id="CAJJDO010000009">
    <property type="protein sequence ID" value="CAD8140896.1"/>
    <property type="molecule type" value="Genomic_DNA"/>
</dbReference>
<dbReference type="AlphaFoldDB" id="A0A8S1SN81"/>
<reference evidence="3" key="1">
    <citation type="submission" date="2021-01" db="EMBL/GenBank/DDBJ databases">
        <authorList>
            <consortium name="Genoscope - CEA"/>
            <person name="William W."/>
        </authorList>
    </citation>
    <scope>NUCLEOTIDE SEQUENCE</scope>
</reference>
<evidence type="ECO:0008006" key="5">
    <source>
        <dbReference type="Google" id="ProtNLM"/>
    </source>
</evidence>
<protein>
    <recommendedName>
        <fullName evidence="5">Transmembrane protein</fullName>
    </recommendedName>
</protein>
<evidence type="ECO:0000313" key="4">
    <source>
        <dbReference type="Proteomes" id="UP000689195"/>
    </source>
</evidence>
<keyword evidence="2" id="KW-0472">Membrane</keyword>
<organism evidence="3 4">
    <name type="scientific">Paramecium pentaurelia</name>
    <dbReference type="NCBI Taxonomy" id="43138"/>
    <lineage>
        <taxon>Eukaryota</taxon>
        <taxon>Sar</taxon>
        <taxon>Alveolata</taxon>
        <taxon>Ciliophora</taxon>
        <taxon>Intramacronucleata</taxon>
        <taxon>Oligohymenophorea</taxon>
        <taxon>Peniculida</taxon>
        <taxon>Parameciidae</taxon>
        <taxon>Paramecium</taxon>
    </lineage>
</organism>
<feature type="coiled-coil region" evidence="1">
    <location>
        <begin position="57"/>
        <end position="119"/>
    </location>
</feature>
<keyword evidence="4" id="KW-1185">Reference proteome</keyword>
<proteinExistence type="predicted"/>
<evidence type="ECO:0000256" key="2">
    <source>
        <dbReference type="SAM" id="Phobius"/>
    </source>
</evidence>